<dbReference type="AlphaFoldDB" id="A0A3D8S3N5"/>
<dbReference type="EMBL" id="PDLN01000007">
    <property type="protein sequence ID" value="RDW80684.1"/>
    <property type="molecule type" value="Genomic_DNA"/>
</dbReference>
<accession>A0A3D8S3N5</accession>
<name>A0A3D8S3N5_9HELO</name>
<organism evidence="2 3">
    <name type="scientific">Coleophoma crateriformis</name>
    <dbReference type="NCBI Taxonomy" id="565419"/>
    <lineage>
        <taxon>Eukaryota</taxon>
        <taxon>Fungi</taxon>
        <taxon>Dikarya</taxon>
        <taxon>Ascomycota</taxon>
        <taxon>Pezizomycotina</taxon>
        <taxon>Leotiomycetes</taxon>
        <taxon>Helotiales</taxon>
        <taxon>Dermateaceae</taxon>
        <taxon>Coleophoma</taxon>
    </lineage>
</organism>
<reference evidence="2 3" key="1">
    <citation type="journal article" date="2018" name="IMA Fungus">
        <title>IMA Genome-F 9: Draft genome sequence of Annulohypoxylon stygium, Aspergillus mulundensis, Berkeleyomyces basicola (syn. Thielaviopsis basicola), Ceratocystis smalleyi, two Cercospora beticola strains, Coleophoma cylindrospora, Fusarium fracticaudum, Phialophora cf. hyalina, and Morchella septimelata.</title>
        <authorList>
            <person name="Wingfield B.D."/>
            <person name="Bills G.F."/>
            <person name="Dong Y."/>
            <person name="Huang W."/>
            <person name="Nel W.J."/>
            <person name="Swalarsk-Parry B.S."/>
            <person name="Vaghefi N."/>
            <person name="Wilken P.M."/>
            <person name="An Z."/>
            <person name="de Beer Z.W."/>
            <person name="De Vos L."/>
            <person name="Chen L."/>
            <person name="Duong T.A."/>
            <person name="Gao Y."/>
            <person name="Hammerbacher A."/>
            <person name="Kikkert J.R."/>
            <person name="Li Y."/>
            <person name="Li H."/>
            <person name="Li K."/>
            <person name="Li Q."/>
            <person name="Liu X."/>
            <person name="Ma X."/>
            <person name="Naidoo K."/>
            <person name="Pethybridge S.J."/>
            <person name="Sun J."/>
            <person name="Steenkamp E.T."/>
            <person name="van der Nest M.A."/>
            <person name="van Wyk S."/>
            <person name="Wingfield M.J."/>
            <person name="Xiong C."/>
            <person name="Yue Q."/>
            <person name="Zhang X."/>
        </authorList>
    </citation>
    <scope>NUCLEOTIDE SEQUENCE [LARGE SCALE GENOMIC DNA]</scope>
    <source>
        <strain evidence="2 3">BP5796</strain>
    </source>
</reference>
<comment type="caution">
    <text evidence="2">The sequence shown here is derived from an EMBL/GenBank/DDBJ whole genome shotgun (WGS) entry which is preliminary data.</text>
</comment>
<feature type="region of interest" description="Disordered" evidence="1">
    <location>
        <begin position="128"/>
        <end position="147"/>
    </location>
</feature>
<gene>
    <name evidence="2" type="ORF">BP5796_05382</name>
</gene>
<evidence type="ECO:0000313" key="2">
    <source>
        <dbReference type="EMBL" id="RDW80684.1"/>
    </source>
</evidence>
<protein>
    <submittedName>
        <fullName evidence="2">Uncharacterized protein</fullName>
    </submittedName>
</protein>
<feature type="compositionally biased region" description="Low complexity" evidence="1">
    <location>
        <begin position="130"/>
        <end position="141"/>
    </location>
</feature>
<keyword evidence="3" id="KW-1185">Reference proteome</keyword>
<evidence type="ECO:0000313" key="3">
    <source>
        <dbReference type="Proteomes" id="UP000256328"/>
    </source>
</evidence>
<dbReference type="Proteomes" id="UP000256328">
    <property type="component" value="Unassembled WGS sequence"/>
</dbReference>
<feature type="region of interest" description="Disordered" evidence="1">
    <location>
        <begin position="181"/>
        <end position="204"/>
    </location>
</feature>
<evidence type="ECO:0000256" key="1">
    <source>
        <dbReference type="SAM" id="MobiDB-lite"/>
    </source>
</evidence>
<proteinExistence type="predicted"/>
<sequence>MGGTLFDADDADADAAAYDARHSPYGCAVPTCRFPVPEPNPGFKRKKLVCAATYIRSAPFPPSNPIAGADSTVPPDSHPALTRRSQVAPGRQLLGNYWSCWDDTRASVGWSFSTVRSHRRRRPIAAMPCSATPNSTAAPSSVNGPRARGRALQQCPQYWFFERATANSLAHSSRTDLIGSRLGGRKQQQPPAENNHCGAPSTGLDWRHWTGQPLAAATATNELIVNSSTELKC</sequence>